<organism evidence="1 2">
    <name type="scientific">Rhizoctonia solani</name>
    <dbReference type="NCBI Taxonomy" id="456999"/>
    <lineage>
        <taxon>Eukaryota</taxon>
        <taxon>Fungi</taxon>
        <taxon>Dikarya</taxon>
        <taxon>Basidiomycota</taxon>
        <taxon>Agaricomycotina</taxon>
        <taxon>Agaricomycetes</taxon>
        <taxon>Cantharellales</taxon>
        <taxon>Ceratobasidiaceae</taxon>
        <taxon>Rhizoctonia</taxon>
    </lineage>
</organism>
<dbReference type="Gene3D" id="3.30.710.10">
    <property type="entry name" value="Potassium Channel Kv1.1, Chain A"/>
    <property type="match status" value="1"/>
</dbReference>
<proteinExistence type="predicted"/>
<name>A0A8H3AWT7_9AGAM</name>
<dbReference type="AlphaFoldDB" id="A0A8H3AWT7"/>
<dbReference type="SUPFAM" id="SSF54695">
    <property type="entry name" value="POZ domain"/>
    <property type="match status" value="1"/>
</dbReference>
<accession>A0A8H3AWT7</accession>
<reference evidence="1" key="1">
    <citation type="submission" date="2021-01" db="EMBL/GenBank/DDBJ databases">
        <authorList>
            <person name="Kaushik A."/>
        </authorList>
    </citation>
    <scope>NUCLEOTIDE SEQUENCE</scope>
    <source>
        <strain evidence="1">AG6-10EEA</strain>
    </source>
</reference>
<protein>
    <recommendedName>
        <fullName evidence="3">Potassium channel tetramerisation-type BTB domain-containing protein</fullName>
    </recommendedName>
</protein>
<evidence type="ECO:0008006" key="3">
    <source>
        <dbReference type="Google" id="ProtNLM"/>
    </source>
</evidence>
<sequence length="236" mass="27402">MEDSTKYQVTIQGVDFFLTRPQIDFDGPNYFTDYFFGDWIDTSAGERRIELPWRDPGLFPIITSYLSGYPAIPLDEKLVPEHVSLTRTLLNLRADARFYRLNGLVGACDEQLERMDIDDVPKKRYLVITTRRTFPNGEDIYYADNLAEMVFQERYVGKTHVNEVNLAEPLFDKMEMLGSVKNFDGLRSAGAAERFIARSLDDYNPCRYRLVGWQVKEKRYSLEVEGLVVCEDWGMD</sequence>
<evidence type="ECO:0000313" key="2">
    <source>
        <dbReference type="Proteomes" id="UP000663853"/>
    </source>
</evidence>
<comment type="caution">
    <text evidence="1">The sequence shown here is derived from an EMBL/GenBank/DDBJ whole genome shotgun (WGS) entry which is preliminary data.</text>
</comment>
<evidence type="ECO:0000313" key="1">
    <source>
        <dbReference type="EMBL" id="CAE6442387.1"/>
    </source>
</evidence>
<dbReference type="InterPro" id="IPR011333">
    <property type="entry name" value="SKP1/BTB/POZ_sf"/>
</dbReference>
<dbReference type="Proteomes" id="UP000663853">
    <property type="component" value="Unassembled WGS sequence"/>
</dbReference>
<gene>
    <name evidence="1" type="ORF">RDB_LOCUS38022</name>
</gene>
<dbReference type="EMBL" id="CAJMXA010000769">
    <property type="protein sequence ID" value="CAE6442387.1"/>
    <property type="molecule type" value="Genomic_DNA"/>
</dbReference>